<feature type="chain" id="PRO_5044015345" evidence="2">
    <location>
        <begin position="19"/>
        <end position="179"/>
    </location>
</feature>
<evidence type="ECO:0000313" key="4">
    <source>
        <dbReference type="EMBL" id="MDO6576531.1"/>
    </source>
</evidence>
<evidence type="ECO:0000313" key="3">
    <source>
        <dbReference type="EMBL" id="AMJ73271.1"/>
    </source>
</evidence>
<keyword evidence="5" id="KW-1185">Reference proteome</keyword>
<keyword evidence="2" id="KW-0732">Signal</keyword>
<dbReference type="KEGG" id="asq:AVL57_04350"/>
<dbReference type="SUPFAM" id="SSF49384">
    <property type="entry name" value="Carbohydrate-binding domain"/>
    <property type="match status" value="1"/>
</dbReference>
<feature type="signal peptide" evidence="2">
    <location>
        <begin position="1"/>
        <end position="18"/>
    </location>
</feature>
<keyword evidence="1" id="KW-0812">Transmembrane</keyword>
<name>A0AAW7YWF5_9ALTE</name>
<reference evidence="3 5" key="1">
    <citation type="submission" date="2015-12" db="EMBL/GenBank/DDBJ databases">
        <title>Intraspecies pangenome expansion in the marine bacterium Alteromonas.</title>
        <authorList>
            <person name="Lopez-Perez M."/>
            <person name="Rodriguez-Valera F."/>
        </authorList>
    </citation>
    <scope>NUCLEOTIDE SEQUENCE [LARGE SCALE GENOMIC DNA]</scope>
    <source>
        <strain evidence="3 5">LMG 21861</strain>
    </source>
</reference>
<protein>
    <submittedName>
        <fullName evidence="4">Cohesin domain-containing protein</fullName>
    </submittedName>
</protein>
<dbReference type="GO" id="GO:0030246">
    <property type="term" value="F:carbohydrate binding"/>
    <property type="evidence" value="ECO:0007669"/>
    <property type="project" value="InterPro"/>
</dbReference>
<organism evidence="4 6">
    <name type="scientific">Alteromonas stellipolaris</name>
    <dbReference type="NCBI Taxonomy" id="233316"/>
    <lineage>
        <taxon>Bacteria</taxon>
        <taxon>Pseudomonadati</taxon>
        <taxon>Pseudomonadota</taxon>
        <taxon>Gammaproteobacteria</taxon>
        <taxon>Alteromonadales</taxon>
        <taxon>Alteromonadaceae</taxon>
        <taxon>Alteromonas/Salinimonas group</taxon>
        <taxon>Alteromonas</taxon>
    </lineage>
</organism>
<accession>A0AAW7YWF5</accession>
<evidence type="ECO:0000256" key="2">
    <source>
        <dbReference type="SAM" id="SignalP"/>
    </source>
</evidence>
<evidence type="ECO:0000313" key="6">
    <source>
        <dbReference type="Proteomes" id="UP001170717"/>
    </source>
</evidence>
<keyword evidence="1" id="KW-1133">Transmembrane helix</keyword>
<gene>
    <name evidence="3" type="ORF">AVL57_04350</name>
    <name evidence="4" type="ORF">Q4527_03975</name>
</gene>
<dbReference type="Gene3D" id="2.60.40.680">
    <property type="match status" value="1"/>
</dbReference>
<evidence type="ECO:0000256" key="1">
    <source>
        <dbReference type="SAM" id="Phobius"/>
    </source>
</evidence>
<evidence type="ECO:0000313" key="5">
    <source>
        <dbReference type="Proteomes" id="UP000056750"/>
    </source>
</evidence>
<dbReference type="EMBL" id="CP013926">
    <property type="protein sequence ID" value="AMJ73271.1"/>
    <property type="molecule type" value="Genomic_DNA"/>
</dbReference>
<reference evidence="4" key="2">
    <citation type="submission" date="2023-07" db="EMBL/GenBank/DDBJ databases">
        <title>Genome content predicts the carbon catabolic preferences of heterotrophic bacteria.</title>
        <authorList>
            <person name="Gralka M."/>
        </authorList>
    </citation>
    <scope>NUCLEOTIDE SEQUENCE</scope>
    <source>
        <strain evidence="4">F2M12</strain>
    </source>
</reference>
<dbReference type="AlphaFoldDB" id="A0AAW7YWF5"/>
<proteinExistence type="predicted"/>
<feature type="transmembrane region" description="Helical" evidence="1">
    <location>
        <begin position="155"/>
        <end position="174"/>
    </location>
</feature>
<dbReference type="CDD" id="cd08547">
    <property type="entry name" value="Type_II_cohesin"/>
    <property type="match status" value="1"/>
</dbReference>
<dbReference type="RefSeq" id="WP_057794004.1">
    <property type="nucleotide sequence ID" value="NZ_CAXIBE010000008.1"/>
</dbReference>
<keyword evidence="1" id="KW-0472">Membrane</keyword>
<dbReference type="Proteomes" id="UP000056750">
    <property type="component" value="Chromosome"/>
</dbReference>
<dbReference type="EMBL" id="JAUOQI010000002">
    <property type="protein sequence ID" value="MDO6576531.1"/>
    <property type="molecule type" value="Genomic_DNA"/>
</dbReference>
<dbReference type="InterPro" id="IPR008965">
    <property type="entry name" value="CBM2/CBM3_carb-bd_dom_sf"/>
</dbReference>
<sequence>MKKLFTFITLLIGFQAQAGLISIELDTSNVIVGDTVEVSVIGTGFTNFDTLSLDIAFDTDLFELDALSIGGDLYDSLPFIFNVTPQAFGVAVAYLDFVAFSGGDFTIVRFSVNALDAGQSNFNMENIIAAEFVVGELDVAIDSGQASATVNAVNVIAPNTLSIILMVAITFIGVRRFNR</sequence>
<dbReference type="Proteomes" id="UP001170717">
    <property type="component" value="Unassembled WGS sequence"/>
</dbReference>